<feature type="domain" description="Starch synthase catalytic" evidence="9">
    <location>
        <begin position="2"/>
        <end position="236"/>
    </location>
</feature>
<dbReference type="EC" id="2.4.1.21" evidence="7"/>
<dbReference type="Gene3D" id="3.40.50.2000">
    <property type="entry name" value="Glycogen Phosphorylase B"/>
    <property type="match status" value="2"/>
</dbReference>
<evidence type="ECO:0000256" key="5">
    <source>
        <dbReference type="ARBA" id="ARBA00022679"/>
    </source>
</evidence>
<name>A0A0C2W3P5_9BACL</name>
<keyword evidence="6 7" id="KW-0320">Glycogen biosynthesis</keyword>
<evidence type="ECO:0000259" key="8">
    <source>
        <dbReference type="Pfam" id="PF00534"/>
    </source>
</evidence>
<dbReference type="InterPro" id="IPR013534">
    <property type="entry name" value="Starch_synth_cat_dom"/>
</dbReference>
<evidence type="ECO:0000313" key="11">
    <source>
        <dbReference type="Proteomes" id="UP000031950"/>
    </source>
</evidence>
<dbReference type="GO" id="GO:0005978">
    <property type="term" value="P:glycogen biosynthetic process"/>
    <property type="evidence" value="ECO:0007669"/>
    <property type="project" value="UniProtKB-UniRule"/>
</dbReference>
<dbReference type="GO" id="GO:0009011">
    <property type="term" value="F:alpha-1,4-glucan glucosyltransferase (ADP-glucose donor) activity"/>
    <property type="evidence" value="ECO:0007669"/>
    <property type="project" value="UniProtKB-UniRule"/>
</dbReference>
<dbReference type="PANTHER" id="PTHR45825">
    <property type="entry name" value="GRANULE-BOUND STARCH SYNTHASE 1, CHLOROPLASTIC/AMYLOPLASTIC"/>
    <property type="match status" value="1"/>
</dbReference>
<keyword evidence="4 7" id="KW-0328">Glycosyltransferase</keyword>
<gene>
    <name evidence="7" type="primary">glgA</name>
    <name evidence="10" type="ORF">KP77_13030</name>
</gene>
<evidence type="ECO:0000256" key="1">
    <source>
        <dbReference type="ARBA" id="ARBA00001478"/>
    </source>
</evidence>
<dbReference type="NCBIfam" id="TIGR02095">
    <property type="entry name" value="glgA"/>
    <property type="match status" value="1"/>
</dbReference>
<keyword evidence="11" id="KW-1185">Reference proteome</keyword>
<dbReference type="PANTHER" id="PTHR45825:SF11">
    <property type="entry name" value="ALPHA AMYLASE DOMAIN-CONTAINING PROTEIN"/>
    <property type="match status" value="1"/>
</dbReference>
<evidence type="ECO:0000256" key="4">
    <source>
        <dbReference type="ARBA" id="ARBA00022676"/>
    </source>
</evidence>
<dbReference type="GO" id="GO:0004373">
    <property type="term" value="F:alpha-1,4-glucan glucosyltransferase (UDP-glucose donor) activity"/>
    <property type="evidence" value="ECO:0007669"/>
    <property type="project" value="InterPro"/>
</dbReference>
<evidence type="ECO:0000259" key="9">
    <source>
        <dbReference type="Pfam" id="PF08323"/>
    </source>
</evidence>
<comment type="caution">
    <text evidence="10">The sequence shown here is derived from an EMBL/GenBank/DDBJ whole genome shotgun (WGS) entry which is preliminary data.</text>
</comment>
<evidence type="ECO:0000256" key="2">
    <source>
        <dbReference type="ARBA" id="ARBA00002764"/>
    </source>
</evidence>
<dbReference type="NCBIfam" id="NF001899">
    <property type="entry name" value="PRK00654.1-2"/>
    <property type="match status" value="1"/>
</dbReference>
<sequence>MKVLFTVSECAPFAKSGGLGDVAGALPKELIKLGADVRVMLPKYSTISEELLFKAKKIKTFYVNVGWRRQYCGIETLKHDGVTYYLLDNEYYFKRNALYGDFDDGERFAFFSRAALDALPLIPFKPDVIHAHDWHTGMVPFLLDRQYRTYPFYKNIKTVFTIHNLQFQGLFPESVLGDLLNLDHRYFTSGELEFYGAVSFMKGALLSANALTTVSPTYKDEIQTPFFGEKLDGLLRDQSFKLSGILNGIDTDAYHPEKDTYIEKTYSFKTLKDKKKNKAALQKEFNLPVSDHIPVVAMVTRLTEQKGLSLVKRVMHELLNEQNMQLIVLGSGDPEFESYFNYLAGAYPEKTGVYIGFSEALAHRIYAGADFFLMPSMFEPCGLSQLISLQYGTIPIARETGGLNDTVHSWHETEHTGNGFTFSAYNAHDMKHTVERALSHYSNKEVWPLLQKNAMSGDYSWAKSAEEYYSLYEGLQRRK</sequence>
<accession>A0A0C2W3P5</accession>
<evidence type="ECO:0000313" key="10">
    <source>
        <dbReference type="EMBL" id="KIL50683.1"/>
    </source>
</evidence>
<dbReference type="OrthoDB" id="9808590at2"/>
<dbReference type="SUPFAM" id="SSF53756">
    <property type="entry name" value="UDP-Glycosyltransferase/glycogen phosphorylase"/>
    <property type="match status" value="1"/>
</dbReference>
<dbReference type="HAMAP" id="MF_00484">
    <property type="entry name" value="Glycogen_synth"/>
    <property type="match status" value="1"/>
</dbReference>
<dbReference type="InterPro" id="IPR011835">
    <property type="entry name" value="GS/SS"/>
</dbReference>
<reference evidence="10 11" key="1">
    <citation type="submission" date="2015-01" db="EMBL/GenBank/DDBJ databases">
        <title>Genome sequence of Jeotgalibacillus alimentarius.</title>
        <authorList>
            <person name="Goh K.M."/>
            <person name="Chan K.-G."/>
            <person name="Yaakop A.S."/>
            <person name="Ee R."/>
            <person name="Gan H.M."/>
            <person name="Chan C.S."/>
        </authorList>
    </citation>
    <scope>NUCLEOTIDE SEQUENCE [LARGE SCALE GENOMIC DNA]</scope>
    <source>
        <strain evidence="10 11">YKJ-13</strain>
    </source>
</reference>
<comment type="similarity">
    <text evidence="3 7">Belongs to the glycosyltransferase 1 family. Bacterial/plant glycogen synthase subfamily.</text>
</comment>
<comment type="pathway">
    <text evidence="7">Glycan biosynthesis; glycogen biosynthesis.</text>
</comment>
<dbReference type="CDD" id="cd03791">
    <property type="entry name" value="GT5_Glycogen_synthase_DULL1-like"/>
    <property type="match status" value="1"/>
</dbReference>
<dbReference type="EMBL" id="JXRQ01000016">
    <property type="protein sequence ID" value="KIL50683.1"/>
    <property type="molecule type" value="Genomic_DNA"/>
</dbReference>
<comment type="function">
    <text evidence="2 7">Synthesizes alpha-1,4-glucan chains using ADP-glucose.</text>
</comment>
<evidence type="ECO:0000256" key="6">
    <source>
        <dbReference type="ARBA" id="ARBA00023056"/>
    </source>
</evidence>
<feature type="domain" description="Glycosyl transferase family 1" evidence="8">
    <location>
        <begin position="293"/>
        <end position="441"/>
    </location>
</feature>
<dbReference type="STRING" id="135826.KP77_13030"/>
<keyword evidence="5 7" id="KW-0808">Transferase</keyword>
<evidence type="ECO:0000256" key="3">
    <source>
        <dbReference type="ARBA" id="ARBA00010281"/>
    </source>
</evidence>
<organism evidence="10 11">
    <name type="scientific">Jeotgalibacillus alimentarius</name>
    <dbReference type="NCBI Taxonomy" id="135826"/>
    <lineage>
        <taxon>Bacteria</taxon>
        <taxon>Bacillati</taxon>
        <taxon>Bacillota</taxon>
        <taxon>Bacilli</taxon>
        <taxon>Bacillales</taxon>
        <taxon>Caryophanaceae</taxon>
        <taxon>Jeotgalibacillus</taxon>
    </lineage>
</organism>
<dbReference type="RefSeq" id="WP_041121930.1">
    <property type="nucleotide sequence ID" value="NZ_JXRQ01000016.1"/>
</dbReference>
<evidence type="ECO:0000256" key="7">
    <source>
        <dbReference type="HAMAP-Rule" id="MF_00484"/>
    </source>
</evidence>
<proteinExistence type="inferred from homology"/>
<protein>
    <recommendedName>
        <fullName evidence="7">Glycogen synthase</fullName>
        <ecNumber evidence="7">2.4.1.21</ecNumber>
    </recommendedName>
    <alternativeName>
        <fullName evidence="7">Starch [bacterial glycogen] synthase</fullName>
    </alternativeName>
</protein>
<dbReference type="AlphaFoldDB" id="A0A0C2W3P5"/>
<dbReference type="Pfam" id="PF08323">
    <property type="entry name" value="Glyco_transf_5"/>
    <property type="match status" value="1"/>
</dbReference>
<dbReference type="NCBIfam" id="NF001898">
    <property type="entry name" value="PRK00654.1-1"/>
    <property type="match status" value="1"/>
</dbReference>
<feature type="binding site" evidence="7">
    <location>
        <position position="15"/>
    </location>
    <ligand>
        <name>ADP-alpha-D-glucose</name>
        <dbReference type="ChEBI" id="CHEBI:57498"/>
    </ligand>
</feature>
<dbReference type="UniPathway" id="UPA00164"/>
<dbReference type="PATRIC" id="fig|135826.4.peg.1298"/>
<dbReference type="InterPro" id="IPR001296">
    <property type="entry name" value="Glyco_trans_1"/>
</dbReference>
<dbReference type="Pfam" id="PF00534">
    <property type="entry name" value="Glycos_transf_1"/>
    <property type="match status" value="1"/>
</dbReference>
<dbReference type="Proteomes" id="UP000031950">
    <property type="component" value="Unassembled WGS sequence"/>
</dbReference>
<comment type="catalytic activity">
    <reaction evidence="1 7">
        <text>[(1-&gt;4)-alpha-D-glucosyl](n) + ADP-alpha-D-glucose = [(1-&gt;4)-alpha-D-glucosyl](n+1) + ADP + H(+)</text>
        <dbReference type="Rhea" id="RHEA:18189"/>
        <dbReference type="Rhea" id="RHEA-COMP:9584"/>
        <dbReference type="Rhea" id="RHEA-COMP:9587"/>
        <dbReference type="ChEBI" id="CHEBI:15378"/>
        <dbReference type="ChEBI" id="CHEBI:15444"/>
        <dbReference type="ChEBI" id="CHEBI:57498"/>
        <dbReference type="ChEBI" id="CHEBI:456216"/>
        <dbReference type="EC" id="2.4.1.21"/>
    </reaction>
</comment>